<accession>A0A4Q1BA35</accession>
<reference evidence="2 3" key="1">
    <citation type="submission" date="2016-06" db="EMBL/GenBank/DDBJ databases">
        <title>Evolution of pathogenesis and genome organization in the Tremellales.</title>
        <authorList>
            <person name="Cuomo C."/>
            <person name="Litvintseva A."/>
            <person name="Heitman J."/>
            <person name="Chen Y."/>
            <person name="Sun S."/>
            <person name="Springer D."/>
            <person name="Dromer F."/>
            <person name="Young S."/>
            <person name="Zeng Q."/>
            <person name="Chapman S."/>
            <person name="Gujja S."/>
            <person name="Saif S."/>
            <person name="Birren B."/>
        </authorList>
    </citation>
    <scope>NUCLEOTIDE SEQUENCE [LARGE SCALE GENOMIC DNA]</scope>
    <source>
        <strain evidence="2 3">ATCC 28783</strain>
    </source>
</reference>
<evidence type="ECO:0000256" key="1">
    <source>
        <dbReference type="SAM" id="MobiDB-lite"/>
    </source>
</evidence>
<name>A0A4Q1BA35_TREME</name>
<protein>
    <submittedName>
        <fullName evidence="2">Uncharacterized protein</fullName>
    </submittedName>
</protein>
<feature type="region of interest" description="Disordered" evidence="1">
    <location>
        <begin position="1"/>
        <end position="29"/>
    </location>
</feature>
<sequence length="399" mass="44796">MSDTVPRLYGATMHAPAQPGSADESPGIPISPLELDWDTFIGTNPRPVNLPAYICSARVPVSNRAAGTLQNSMEQTGDTDASRREEDSVNLDQEDGAIDIGYDGDTESLDLHLSNEEVKTVHYIIWKLQDETLPGENRTERRVFLPAVRRESDEKASRVMVPYYFLEGKEFHFQSLSNDPKTRQETLASIVQSRGFDPFSWVRTVRETGQEYHRCFGPLTETQYGEFASQGPVPLPTEVIRASRKEFYLVEGQSIGMTSLVRWQPKLVLNPALSTLPWQVSRTALEKLKLPSHILTSKQAEHEKPELDLAIYCKIGDSPVRYFQANSNWTCPENGISTLYPNLDKEGKLPTLAQLMEDQGWQTSWTSGIIDDYNHYLGLKYSLNMTLGAAASGSDPEYE</sequence>
<gene>
    <name evidence="2" type="ORF">M231_07899</name>
</gene>
<dbReference type="Proteomes" id="UP000289152">
    <property type="component" value="Unassembled WGS sequence"/>
</dbReference>
<dbReference type="InParanoid" id="A0A4Q1BA35"/>
<evidence type="ECO:0000313" key="3">
    <source>
        <dbReference type="Proteomes" id="UP000289152"/>
    </source>
</evidence>
<evidence type="ECO:0000313" key="2">
    <source>
        <dbReference type="EMBL" id="RXK34837.1"/>
    </source>
</evidence>
<dbReference type="AlphaFoldDB" id="A0A4Q1BA35"/>
<feature type="region of interest" description="Disordered" evidence="1">
    <location>
        <begin position="66"/>
        <end position="89"/>
    </location>
</feature>
<dbReference type="EMBL" id="SDIL01000183">
    <property type="protein sequence ID" value="RXK34837.1"/>
    <property type="molecule type" value="Genomic_DNA"/>
</dbReference>
<feature type="compositionally biased region" description="Polar residues" evidence="1">
    <location>
        <begin position="68"/>
        <end position="79"/>
    </location>
</feature>
<dbReference type="VEuPathDB" id="FungiDB:TREMEDRAFT_62100"/>
<organism evidence="2 3">
    <name type="scientific">Tremella mesenterica</name>
    <name type="common">Jelly fungus</name>
    <dbReference type="NCBI Taxonomy" id="5217"/>
    <lineage>
        <taxon>Eukaryota</taxon>
        <taxon>Fungi</taxon>
        <taxon>Dikarya</taxon>
        <taxon>Basidiomycota</taxon>
        <taxon>Agaricomycotina</taxon>
        <taxon>Tremellomycetes</taxon>
        <taxon>Tremellales</taxon>
        <taxon>Tremellaceae</taxon>
        <taxon>Tremella</taxon>
    </lineage>
</organism>
<comment type="caution">
    <text evidence="2">The sequence shown here is derived from an EMBL/GenBank/DDBJ whole genome shotgun (WGS) entry which is preliminary data.</text>
</comment>
<keyword evidence="3" id="KW-1185">Reference proteome</keyword>
<proteinExistence type="predicted"/>